<evidence type="ECO:0000256" key="8">
    <source>
        <dbReference type="ARBA" id="ARBA00023125"/>
    </source>
</evidence>
<feature type="compositionally biased region" description="Acidic residues" evidence="10">
    <location>
        <begin position="360"/>
        <end position="371"/>
    </location>
</feature>
<dbReference type="InterPro" id="IPR011604">
    <property type="entry name" value="PDDEXK-like_dom_sf"/>
</dbReference>
<feature type="compositionally biased region" description="Basic and acidic residues" evidence="10">
    <location>
        <begin position="347"/>
        <end position="359"/>
    </location>
</feature>
<dbReference type="EC" id="3.1.11.5" evidence="12"/>
<dbReference type="PROSITE" id="PS51217">
    <property type="entry name" value="UVRD_HELICASE_CTER"/>
    <property type="match status" value="1"/>
</dbReference>
<dbReference type="PANTHER" id="PTHR11070">
    <property type="entry name" value="UVRD / RECB / PCRA DNA HELICASE FAMILY MEMBER"/>
    <property type="match status" value="1"/>
</dbReference>
<gene>
    <name evidence="12" type="ordered locus">BLASA_1035</name>
</gene>
<keyword evidence="5" id="KW-0347">Helicase</keyword>
<dbReference type="GO" id="GO:0005524">
    <property type="term" value="F:ATP binding"/>
    <property type="evidence" value="ECO:0007669"/>
    <property type="project" value="UniProtKB-KW"/>
</dbReference>
<keyword evidence="8" id="KW-0238">DNA-binding</keyword>
<dbReference type="GO" id="GO:0000725">
    <property type="term" value="P:recombinational repair"/>
    <property type="evidence" value="ECO:0007669"/>
    <property type="project" value="TreeGrafter"/>
</dbReference>
<dbReference type="Proteomes" id="UP000007517">
    <property type="component" value="Chromosome"/>
</dbReference>
<evidence type="ECO:0000256" key="2">
    <source>
        <dbReference type="ARBA" id="ARBA00022741"/>
    </source>
</evidence>
<evidence type="ECO:0000256" key="4">
    <source>
        <dbReference type="ARBA" id="ARBA00022801"/>
    </source>
</evidence>
<dbReference type="GO" id="GO:0043138">
    <property type="term" value="F:3'-5' DNA helicase activity"/>
    <property type="evidence" value="ECO:0007669"/>
    <property type="project" value="TreeGrafter"/>
</dbReference>
<accession>H6RVA4</accession>
<keyword evidence="6" id="KW-0269">Exonuclease</keyword>
<dbReference type="InterPro" id="IPR038726">
    <property type="entry name" value="PDDEXK_AddAB-type"/>
</dbReference>
<evidence type="ECO:0000256" key="7">
    <source>
        <dbReference type="ARBA" id="ARBA00022840"/>
    </source>
</evidence>
<keyword evidence="2" id="KW-0547">Nucleotide-binding</keyword>
<evidence type="ECO:0000256" key="5">
    <source>
        <dbReference type="ARBA" id="ARBA00022806"/>
    </source>
</evidence>
<keyword evidence="4 12" id="KW-0378">Hydrolase</keyword>
<feature type="domain" description="UvrD-like helicase C-terminal" evidence="11">
    <location>
        <begin position="1"/>
        <end position="170"/>
    </location>
</feature>
<keyword evidence="3" id="KW-0227">DNA damage</keyword>
<protein>
    <submittedName>
        <fullName evidence="12">Exodeoxyribonuclease V beta chain</fullName>
        <ecNumber evidence="12">3.1.11.5</ecNumber>
    </submittedName>
</protein>
<dbReference type="PANTHER" id="PTHR11070:SF23">
    <property type="entry name" value="RECBCD ENZYME SUBUNIT RECB"/>
    <property type="match status" value="1"/>
</dbReference>
<evidence type="ECO:0000256" key="9">
    <source>
        <dbReference type="ARBA" id="ARBA00023204"/>
    </source>
</evidence>
<keyword evidence="13" id="KW-1185">Reference proteome</keyword>
<dbReference type="Gene3D" id="3.90.320.10">
    <property type="match status" value="1"/>
</dbReference>
<evidence type="ECO:0000256" key="3">
    <source>
        <dbReference type="ARBA" id="ARBA00022763"/>
    </source>
</evidence>
<dbReference type="InterPro" id="IPR000212">
    <property type="entry name" value="DNA_helicase_UvrD/REP"/>
</dbReference>
<organism evidence="12 13">
    <name type="scientific">Blastococcus saxobsidens (strain DD2)</name>
    <dbReference type="NCBI Taxonomy" id="1146883"/>
    <lineage>
        <taxon>Bacteria</taxon>
        <taxon>Bacillati</taxon>
        <taxon>Actinomycetota</taxon>
        <taxon>Actinomycetes</taxon>
        <taxon>Geodermatophilales</taxon>
        <taxon>Geodermatophilaceae</taxon>
        <taxon>Blastococcus</taxon>
    </lineage>
</organism>
<dbReference type="InterPro" id="IPR027417">
    <property type="entry name" value="P-loop_NTPase"/>
</dbReference>
<dbReference type="Pfam" id="PF13361">
    <property type="entry name" value="UvrD_C"/>
    <property type="match status" value="1"/>
</dbReference>
<dbReference type="GO" id="GO:0008854">
    <property type="term" value="F:exodeoxyribonuclease V activity"/>
    <property type="evidence" value="ECO:0007669"/>
    <property type="project" value="UniProtKB-EC"/>
</dbReference>
<dbReference type="SUPFAM" id="SSF52980">
    <property type="entry name" value="Restriction endonuclease-like"/>
    <property type="match status" value="1"/>
</dbReference>
<dbReference type="GO" id="GO:0005829">
    <property type="term" value="C:cytosol"/>
    <property type="evidence" value="ECO:0007669"/>
    <property type="project" value="TreeGrafter"/>
</dbReference>
<dbReference type="AlphaFoldDB" id="H6RVA4"/>
<reference evidence="12 13" key="1">
    <citation type="journal article" date="2012" name="J. Bacteriol.">
        <title>Genome Sequence of Blastococcus saxobsidens DD2, a Stone-Inhabiting Bacterium.</title>
        <authorList>
            <person name="Chouaia B."/>
            <person name="Crotti E."/>
            <person name="Brusetti L."/>
            <person name="Daffonchio D."/>
            <person name="Essoussi I."/>
            <person name="Nouioui I."/>
            <person name="Sbissi I."/>
            <person name="Ghodhbane-Gtari F."/>
            <person name="Gtari M."/>
            <person name="Vacherie B."/>
            <person name="Barbe V."/>
            <person name="Medigue C."/>
            <person name="Gury J."/>
            <person name="Pujic P."/>
            <person name="Normand P."/>
        </authorList>
    </citation>
    <scope>NUCLEOTIDE SEQUENCE [LARGE SCALE GENOMIC DNA]</scope>
    <source>
        <strain evidence="12 13">DD2</strain>
    </source>
</reference>
<dbReference type="KEGG" id="bsd:BLASA_1035"/>
<feature type="region of interest" description="Disordered" evidence="10">
    <location>
        <begin position="347"/>
        <end position="386"/>
    </location>
</feature>
<dbReference type="GO" id="GO:0009338">
    <property type="term" value="C:exodeoxyribonuclease V complex"/>
    <property type="evidence" value="ECO:0007669"/>
    <property type="project" value="TreeGrafter"/>
</dbReference>
<evidence type="ECO:0000256" key="10">
    <source>
        <dbReference type="SAM" id="MobiDB-lite"/>
    </source>
</evidence>
<keyword evidence="9" id="KW-0234">DNA repair</keyword>
<proteinExistence type="predicted"/>
<evidence type="ECO:0000256" key="6">
    <source>
        <dbReference type="ARBA" id="ARBA00022839"/>
    </source>
</evidence>
<dbReference type="eggNOG" id="COG1074">
    <property type="taxonomic scope" value="Bacteria"/>
</dbReference>
<dbReference type="CDD" id="cd22352">
    <property type="entry name" value="RecB_C-like"/>
    <property type="match status" value="1"/>
</dbReference>
<dbReference type="InterPro" id="IPR014017">
    <property type="entry name" value="DNA_helicase_UvrD-like_C"/>
</dbReference>
<evidence type="ECO:0000313" key="12">
    <source>
        <dbReference type="EMBL" id="CCG01981.1"/>
    </source>
</evidence>
<name>H6RVA4_BLASD</name>
<dbReference type="InterPro" id="IPR011335">
    <property type="entry name" value="Restrct_endonuc-II-like"/>
</dbReference>
<evidence type="ECO:0000313" key="13">
    <source>
        <dbReference type="Proteomes" id="UP000007517"/>
    </source>
</evidence>
<sequence length="638" mass="68377">MPAVFAGGGSVFATPSARSWLRLLEAVEQPHRAGRVRSAALSVFLGHDEQTLDAAGDELADRLGPRLRRWADLLADRGVAAFLEVLTAEEGLPERVLARPDGERVLTDLRHIGQVLHAAAQRESLGLTALVEWLRRRIAQSSVEGADERSRRLESDAAAVQVMTVHVSKGLEFPVVYVPFAWDRWVPDEPQVLRLHDEQGRRVLDVGGPGGAGYAPARARHEAEESGEDLRLLYVALTRARCQVVAHWAPSGNTTAAPLHRLLFGAAGAGAEPPARVQPPGDDDVAAALDVLAARSGGGIEVAEVARRPVPRWEPPAPPAPELSVSRFTRTLDDDWRRTSYSALTRSAHDAAHEQHLASEPDEPVTDDERDAEVPVPEAPPADALPSPLSALPGGAAFGTLVHAVLEDLDPAALDERCADAVARHLVPGVAAEALADGLRPVLTTPLGEFGLSLSAVAATDRLAELDFELPLAGGDAAVPHATLADVVALLRRYDLGPLAGYADLLAGLEPQALRGFLTGSIDAVLRLPGPVFAVVDYKTNRLDTEPLSTWHYRPAAMAEEMQRAHYVLQALLYCVALHRYLRWRLPGYDPERHLGPVLYLFVRGMAGPATPAGAGVFSWTPPPGLVPELSDLLAGRP</sequence>
<dbReference type="Gene3D" id="3.30.160.800">
    <property type="match status" value="1"/>
</dbReference>
<dbReference type="Pfam" id="PF12705">
    <property type="entry name" value="PDDEXK_1"/>
    <property type="match status" value="1"/>
</dbReference>
<evidence type="ECO:0000259" key="11">
    <source>
        <dbReference type="PROSITE" id="PS51217"/>
    </source>
</evidence>
<dbReference type="HOGENOM" id="CLU_026230_0_0_11"/>
<evidence type="ECO:0000256" key="1">
    <source>
        <dbReference type="ARBA" id="ARBA00022722"/>
    </source>
</evidence>
<dbReference type="STRING" id="1146883.BLASA_1035"/>
<dbReference type="Gene3D" id="1.10.486.10">
    <property type="entry name" value="PCRA, domain 4"/>
    <property type="match status" value="1"/>
</dbReference>
<keyword evidence="1" id="KW-0540">Nuclease</keyword>
<reference evidence="13" key="2">
    <citation type="submission" date="2012-02" db="EMBL/GenBank/DDBJ databases">
        <title>Complete genome sequence of Blastococcus saxobsidens strain DD2.</title>
        <authorList>
            <person name="Genoscope."/>
        </authorList>
    </citation>
    <scope>NUCLEOTIDE SEQUENCE [LARGE SCALE GENOMIC DNA]</scope>
    <source>
        <strain evidence="13">DD2</strain>
    </source>
</reference>
<keyword evidence="7" id="KW-0067">ATP-binding</keyword>
<dbReference type="EMBL" id="FO117623">
    <property type="protein sequence ID" value="CCG01981.1"/>
    <property type="molecule type" value="Genomic_DNA"/>
</dbReference>
<dbReference type="SUPFAM" id="SSF52540">
    <property type="entry name" value="P-loop containing nucleoside triphosphate hydrolases"/>
    <property type="match status" value="1"/>
</dbReference>
<dbReference type="GO" id="GO:0003677">
    <property type="term" value="F:DNA binding"/>
    <property type="evidence" value="ECO:0007669"/>
    <property type="project" value="UniProtKB-KW"/>
</dbReference>